<name>A0A0V1GSR7_9BILA</name>
<keyword evidence="4" id="KW-1185">Reference proteome</keyword>
<dbReference type="AlphaFoldDB" id="A0A0V1GSR7"/>
<evidence type="ECO:0000313" key="2">
    <source>
        <dbReference type="EMBL" id="KRZ01216.1"/>
    </source>
</evidence>
<dbReference type="EMBL" id="JYDP01000051">
    <property type="protein sequence ID" value="KRZ11285.1"/>
    <property type="molecule type" value="Genomic_DNA"/>
</dbReference>
<organism evidence="2 4">
    <name type="scientific">Trichinella zimbabwensis</name>
    <dbReference type="NCBI Taxonomy" id="268475"/>
    <lineage>
        <taxon>Eukaryota</taxon>
        <taxon>Metazoa</taxon>
        <taxon>Ecdysozoa</taxon>
        <taxon>Nematoda</taxon>
        <taxon>Enoplea</taxon>
        <taxon>Dorylaimia</taxon>
        <taxon>Trichinellida</taxon>
        <taxon>Trichinellidae</taxon>
        <taxon>Trichinella</taxon>
    </lineage>
</organism>
<evidence type="ECO:0000313" key="4">
    <source>
        <dbReference type="Proteomes" id="UP000055024"/>
    </source>
</evidence>
<dbReference type="Proteomes" id="UP000055024">
    <property type="component" value="Unassembled WGS sequence"/>
</dbReference>
<proteinExistence type="predicted"/>
<comment type="caution">
    <text evidence="2">The sequence shown here is derived from an EMBL/GenBank/DDBJ whole genome shotgun (WGS) entry which is preliminary data.</text>
</comment>
<evidence type="ECO:0000313" key="3">
    <source>
        <dbReference type="EMBL" id="KRZ11285.1"/>
    </source>
</evidence>
<reference evidence="2 4" key="1">
    <citation type="submission" date="2015-01" db="EMBL/GenBank/DDBJ databases">
        <title>Evolution of Trichinella species and genotypes.</title>
        <authorList>
            <person name="Korhonen P.K."/>
            <person name="Edoardo P."/>
            <person name="Giuseppe L.R."/>
            <person name="Gasser R.B."/>
        </authorList>
    </citation>
    <scope>NUCLEOTIDE SEQUENCE [LARGE SCALE GENOMIC DNA]</scope>
    <source>
        <strain evidence="2">ISS1029</strain>
    </source>
</reference>
<evidence type="ECO:0000256" key="1">
    <source>
        <dbReference type="SAM" id="MobiDB-lite"/>
    </source>
</evidence>
<accession>A0A0V1GSR7</accession>
<protein>
    <submittedName>
        <fullName evidence="2">Uncharacterized protein</fullName>
    </submittedName>
</protein>
<dbReference type="EMBL" id="JYDP01000317">
    <property type="protein sequence ID" value="KRZ01216.1"/>
    <property type="molecule type" value="Genomic_DNA"/>
</dbReference>
<gene>
    <name evidence="3" type="ORF">T11_166</name>
    <name evidence="2" type="ORF">T11_9154</name>
</gene>
<feature type="compositionally biased region" description="Basic residues" evidence="1">
    <location>
        <begin position="8"/>
        <end position="18"/>
    </location>
</feature>
<feature type="region of interest" description="Disordered" evidence="1">
    <location>
        <begin position="1"/>
        <end position="47"/>
    </location>
</feature>
<sequence>MVGELVGRKRHRGRKKACKVVGEKPPRAGQNGRGVVGEKSQTGRKKRVQSCWKENRFSPDKMLWVLLGRKRHWGGKKAYKLVRGKAAPGQTKW</sequence>